<dbReference type="AlphaFoldDB" id="Q07T40"/>
<dbReference type="Pfam" id="PF13709">
    <property type="entry name" value="DUF4159"/>
    <property type="match status" value="1"/>
</dbReference>
<dbReference type="STRING" id="316055.RPE_0938"/>
<dbReference type="OrthoDB" id="9773014at2"/>
<evidence type="ECO:0000259" key="4">
    <source>
        <dbReference type="Pfam" id="PF13709"/>
    </source>
</evidence>
<name>Q07T40_RHOP5</name>
<dbReference type="PANTHER" id="PTHR37464:SF1">
    <property type="entry name" value="BLL2463 PROTEIN"/>
    <property type="match status" value="1"/>
</dbReference>
<evidence type="ECO:0000256" key="2">
    <source>
        <dbReference type="SAM" id="Phobius"/>
    </source>
</evidence>
<keyword evidence="2" id="KW-0472">Membrane</keyword>
<evidence type="ECO:0000256" key="1">
    <source>
        <dbReference type="SAM" id="MobiDB-lite"/>
    </source>
</evidence>
<protein>
    <submittedName>
        <fullName evidence="5">Conserved hypothetical membrane protein</fullName>
    </submittedName>
</protein>
<feature type="region of interest" description="Disordered" evidence="1">
    <location>
        <begin position="865"/>
        <end position="887"/>
    </location>
</feature>
<dbReference type="InterPro" id="IPR029062">
    <property type="entry name" value="Class_I_gatase-like"/>
</dbReference>
<evidence type="ECO:0000313" key="5">
    <source>
        <dbReference type="EMBL" id="ABJ04894.1"/>
    </source>
</evidence>
<reference evidence="5" key="1">
    <citation type="submission" date="2006-09" db="EMBL/GenBank/DDBJ databases">
        <title>Complete sequence of Rhodopseudomonas palustris BisA53.</title>
        <authorList>
            <consortium name="US DOE Joint Genome Institute"/>
            <person name="Copeland A."/>
            <person name="Lucas S."/>
            <person name="Lapidus A."/>
            <person name="Barry K."/>
            <person name="Detter J.C."/>
            <person name="Glavina del Rio T."/>
            <person name="Hammon N."/>
            <person name="Israni S."/>
            <person name="Dalin E."/>
            <person name="Tice H."/>
            <person name="Pitluck S."/>
            <person name="Chain P."/>
            <person name="Malfatti S."/>
            <person name="Shin M."/>
            <person name="Vergez L."/>
            <person name="Schmutz J."/>
            <person name="Larimer F."/>
            <person name="Land M."/>
            <person name="Hauser L."/>
            <person name="Pelletier D.A."/>
            <person name="Kyrpides N."/>
            <person name="Kim E."/>
            <person name="Harwood C.S."/>
            <person name="Oda Y."/>
            <person name="Richardson P."/>
        </authorList>
    </citation>
    <scope>NUCLEOTIDE SEQUENCE [LARGE SCALE GENOMIC DNA]</scope>
    <source>
        <strain evidence="5">BisA53</strain>
    </source>
</reference>
<dbReference type="InterPro" id="IPR025297">
    <property type="entry name" value="DUF4159"/>
</dbReference>
<feature type="transmembrane region" description="Helical" evidence="2">
    <location>
        <begin position="60"/>
        <end position="82"/>
    </location>
</feature>
<proteinExistence type="predicted"/>
<dbReference type="SUPFAM" id="SSF52317">
    <property type="entry name" value="Class I glutamine amidotransferase-like"/>
    <property type="match status" value="1"/>
</dbReference>
<dbReference type="NCBIfam" id="TIGR02226">
    <property type="entry name" value="two_anch"/>
    <property type="match status" value="1"/>
</dbReference>
<dbReference type="HOGENOM" id="CLU_014519_0_0_5"/>
<keyword evidence="2" id="KW-0812">Transmembrane</keyword>
<dbReference type="KEGG" id="rpe:RPE_0938"/>
<dbReference type="Gene3D" id="3.40.50.12140">
    <property type="entry name" value="Domain of unknown function DUF4159"/>
    <property type="match status" value="1"/>
</dbReference>
<dbReference type="Pfam" id="PF07584">
    <property type="entry name" value="BatA"/>
    <property type="match status" value="1"/>
</dbReference>
<feature type="domain" description="Aerotolerance regulator N-terminal" evidence="3">
    <location>
        <begin position="2"/>
        <end position="80"/>
    </location>
</feature>
<dbReference type="InterPro" id="IPR011933">
    <property type="entry name" value="Double_TM_dom"/>
</dbReference>
<dbReference type="PANTHER" id="PTHR37464">
    <property type="entry name" value="BLL2463 PROTEIN"/>
    <property type="match status" value="1"/>
</dbReference>
<feature type="transmembrane region" description="Helical" evidence="2">
    <location>
        <begin position="659"/>
        <end position="680"/>
    </location>
</feature>
<feature type="domain" description="DUF4159" evidence="4">
    <location>
        <begin position="712"/>
        <end position="934"/>
    </location>
</feature>
<keyword evidence="2" id="KW-1133">Transmembrane helix</keyword>
<sequence length="954" mass="101266">MMGLPLSFAEPLLLLGLLSLPALWWLLRVMPPRPRRIEFPPTRLLFEIAPREETPSRTPWWLTALRLLAAALVIFALAGPIWNPPTGAAGSNAPLVLLIDDGWSAASSWETRIKAADELIANAESTRRGVALLPLSESNRDPTLMPGGTARVALRQLAPKPFAVERVETLPVLDRFLKATGDAEIVWLSDGADTGRGAEFSAGLAKTIQDRSLTIFEGTPPAHALAGAENAAAKMTVKVLRAGGGGAETGTLRALDAKGSPIGETPFAFTSEERETEASFELPVELRNDIARLEIAGERSAGAVQLLDKRWRRRAIGIVSGSSADIAQPLLASTFYLTRALGPFADVRIGERGAPQPAIAQFLDQKLPMLVLADVGTLSPEISDRLNSWIEAGGVLVRFAGPHLAQADDELVPVKLRRGGRSLGGSLTWEKPQHLATFAADGPFAGLAVPKDVTVSRQVLAEPDAVLATKSWASLVDGTPLVTGEHRGKGMIALFHVSADMRWSDLPMSGAFVEMLRRIVDLSGYTSTPGAGAAGDMGAETVAPLRMLDGFGAFGPPPSTAKPMPADFRDRGNLDHPPGFYGAAEGPVAVNALAAADRIAALDTSGLKARRASYSNAEPRDLRGMLLSGALGLFLIDAIIVALLGGGLAALLRRRRAATAALLIAAVTAAMTMTPSPLLAQTTQSGDKPAARSDAPSPASDDFAIMAVAQTRLAYVMTGNADVDSIVKAGLSGLTLFLAQRTALEAGDPVGIDPAKDELAFFPLIYWPVIAGSAKPPQDAINRIDAYMKQGGTVLFDTRDALEAPPGPNGESQTPGMLTLRTLLSSLDIPELEPVPREHVLTKTFYLLRDFPGRFESGQTWVETLPRSEEDDDQASRPARGGDGVSPIIITSNDLAGAWAMRPDGQPMLPLSPGEPRQREFAFRAGVNIVMYTLTGNYKADQVHAPALIERLGQ</sequence>
<feature type="transmembrane region" description="Helical" evidence="2">
    <location>
        <begin position="6"/>
        <end position="27"/>
    </location>
</feature>
<accession>Q07T40</accession>
<feature type="transmembrane region" description="Helical" evidence="2">
    <location>
        <begin position="625"/>
        <end position="652"/>
    </location>
</feature>
<evidence type="ECO:0000259" key="3">
    <source>
        <dbReference type="Pfam" id="PF07584"/>
    </source>
</evidence>
<dbReference type="CDD" id="cd03143">
    <property type="entry name" value="A4_beta-galactosidase_middle_domain"/>
    <property type="match status" value="1"/>
</dbReference>
<dbReference type="Gene3D" id="3.40.50.880">
    <property type="match status" value="1"/>
</dbReference>
<feature type="region of interest" description="Disordered" evidence="1">
    <location>
        <begin position="679"/>
        <end position="698"/>
    </location>
</feature>
<organism evidence="5">
    <name type="scientific">Rhodopseudomonas palustris (strain BisA53)</name>
    <dbReference type="NCBI Taxonomy" id="316055"/>
    <lineage>
        <taxon>Bacteria</taxon>
        <taxon>Pseudomonadati</taxon>
        <taxon>Pseudomonadota</taxon>
        <taxon>Alphaproteobacteria</taxon>
        <taxon>Hyphomicrobiales</taxon>
        <taxon>Nitrobacteraceae</taxon>
        <taxon>Rhodopseudomonas</taxon>
    </lineage>
</organism>
<dbReference type="EMBL" id="CP000463">
    <property type="protein sequence ID" value="ABJ04894.1"/>
    <property type="molecule type" value="Genomic_DNA"/>
</dbReference>
<gene>
    <name evidence="5" type="ordered locus">RPE_0938</name>
</gene>
<dbReference type="InterPro" id="IPR024163">
    <property type="entry name" value="Aerotolerance_reg_N"/>
</dbReference>
<dbReference type="eggNOG" id="ENOG502Z7KE">
    <property type="taxonomic scope" value="Bacteria"/>
</dbReference>